<accession>F9ZR45</accession>
<name>F9ZR45_ACICS</name>
<dbReference type="Proteomes" id="UP000006135">
    <property type="component" value="Chromosome"/>
</dbReference>
<evidence type="ECO:0000313" key="3">
    <source>
        <dbReference type="Proteomes" id="UP000006135"/>
    </source>
</evidence>
<reference evidence="2 3" key="1">
    <citation type="journal article" date="2011" name="J. Genet. Genomics">
        <title>Unraveling the Acidithiobacillus caldus complete genome and its central metabolisms for carbon assimilation.</title>
        <authorList>
            <person name="You X.Y."/>
            <person name="Guo X."/>
            <person name="Zheng H.J."/>
            <person name="Zhang M.J."/>
            <person name="Liu L.J."/>
            <person name="Zhu Y.Q."/>
            <person name="Zhu B."/>
            <person name="Wang S.Y."/>
            <person name="Zhao G.P."/>
            <person name="Poetsch A."/>
            <person name="Jiang C.Y."/>
            <person name="Liu S.J."/>
        </authorList>
    </citation>
    <scope>NUCLEOTIDE SEQUENCE [LARGE SCALE GENOMIC DNA]</scope>
    <source>
        <strain evidence="2 3">SM-1</strain>
    </source>
</reference>
<evidence type="ECO:0000313" key="2">
    <source>
        <dbReference type="EMBL" id="AEK58739.1"/>
    </source>
</evidence>
<keyword evidence="1" id="KW-1133">Transmembrane helix</keyword>
<organism evidence="2 3">
    <name type="scientific">Acidithiobacillus caldus (strain SM-1)</name>
    <dbReference type="NCBI Taxonomy" id="990288"/>
    <lineage>
        <taxon>Bacteria</taxon>
        <taxon>Pseudomonadati</taxon>
        <taxon>Pseudomonadota</taxon>
        <taxon>Acidithiobacillia</taxon>
        <taxon>Acidithiobacillales</taxon>
        <taxon>Acidithiobacillaceae</taxon>
        <taxon>Acidithiobacillus</taxon>
    </lineage>
</organism>
<keyword evidence="3" id="KW-1185">Reference proteome</keyword>
<protein>
    <submittedName>
        <fullName evidence="2">Uncharacterized protein</fullName>
    </submittedName>
</protein>
<feature type="transmembrane region" description="Helical" evidence="1">
    <location>
        <begin position="12"/>
        <end position="37"/>
    </location>
</feature>
<evidence type="ECO:0000256" key="1">
    <source>
        <dbReference type="SAM" id="Phobius"/>
    </source>
</evidence>
<dbReference type="EMBL" id="CP002573">
    <property type="protein sequence ID" value="AEK58739.1"/>
    <property type="molecule type" value="Genomic_DNA"/>
</dbReference>
<sequence length="72" mass="7985">MWHWLTATPGGSIVFLSIGVLLWAFVYFLPSLLGFLLQVPSPAMVLFVNGLSGWLEGSWLDCVFDLDAVEKL</sequence>
<dbReference type="KEGG" id="acu:Atc_2091"/>
<keyword evidence="1" id="KW-0812">Transmembrane</keyword>
<gene>
    <name evidence="2" type="ordered locus">Atc_2091</name>
</gene>
<proteinExistence type="predicted"/>
<dbReference type="AlphaFoldDB" id="F9ZR45"/>
<keyword evidence="1" id="KW-0472">Membrane</keyword>
<dbReference type="HOGENOM" id="CLU_2713151_0_0_6"/>
<dbReference type="STRING" id="990288.Atc_2091"/>